<dbReference type="InterPro" id="IPR041657">
    <property type="entry name" value="HTH_17"/>
</dbReference>
<protein>
    <submittedName>
        <fullName evidence="2">Helix-turn-helix domain-containing protein</fullName>
    </submittedName>
</protein>
<name>A0A7C9MWR2_9ACTN</name>
<dbReference type="InterPro" id="IPR009061">
    <property type="entry name" value="DNA-bd_dom_put_sf"/>
</dbReference>
<dbReference type="Gene3D" id="1.10.1660.10">
    <property type="match status" value="1"/>
</dbReference>
<organism evidence="2 3">
    <name type="scientific">Herbidospora solisilvae</name>
    <dbReference type="NCBI Taxonomy" id="2696284"/>
    <lineage>
        <taxon>Bacteria</taxon>
        <taxon>Bacillati</taxon>
        <taxon>Actinomycetota</taxon>
        <taxon>Actinomycetes</taxon>
        <taxon>Streptosporangiales</taxon>
        <taxon>Streptosporangiaceae</taxon>
        <taxon>Herbidospora</taxon>
    </lineage>
</organism>
<dbReference type="Pfam" id="PF12728">
    <property type="entry name" value="HTH_17"/>
    <property type="match status" value="1"/>
</dbReference>
<sequence length="83" mass="9497">MERRRQRLLKPGVVAKIFDVRPRTVIEWVRTGKLRGFQTPGGQHYRVCQSAVEALLRMDRPEVEALLRMDSPGKKAGLPDART</sequence>
<evidence type="ECO:0000313" key="2">
    <source>
        <dbReference type="EMBL" id="NAS22511.1"/>
    </source>
</evidence>
<dbReference type="Proteomes" id="UP000479526">
    <property type="component" value="Unassembled WGS sequence"/>
</dbReference>
<keyword evidence="3" id="KW-1185">Reference proteome</keyword>
<reference evidence="2 3" key="1">
    <citation type="submission" date="2020-01" db="EMBL/GenBank/DDBJ databases">
        <title>Herbidospora sp. NEAU-GS84 nov., a novel actinomycete isolated from soil.</title>
        <authorList>
            <person name="Han L."/>
        </authorList>
    </citation>
    <scope>NUCLEOTIDE SEQUENCE [LARGE SCALE GENOMIC DNA]</scope>
    <source>
        <strain evidence="2 3">NEAU-GS84</strain>
    </source>
</reference>
<feature type="domain" description="Helix-turn-helix" evidence="1">
    <location>
        <begin position="9"/>
        <end position="57"/>
    </location>
</feature>
<dbReference type="SUPFAM" id="SSF46955">
    <property type="entry name" value="Putative DNA-binding domain"/>
    <property type="match status" value="1"/>
</dbReference>
<proteinExistence type="predicted"/>
<gene>
    <name evidence="2" type="ORF">GT755_12540</name>
</gene>
<evidence type="ECO:0000313" key="3">
    <source>
        <dbReference type="Proteomes" id="UP000479526"/>
    </source>
</evidence>
<dbReference type="AlphaFoldDB" id="A0A7C9MWR2"/>
<dbReference type="EMBL" id="WXEW01000003">
    <property type="protein sequence ID" value="NAS22511.1"/>
    <property type="molecule type" value="Genomic_DNA"/>
</dbReference>
<evidence type="ECO:0000259" key="1">
    <source>
        <dbReference type="Pfam" id="PF12728"/>
    </source>
</evidence>
<comment type="caution">
    <text evidence="2">The sequence shown here is derived from an EMBL/GenBank/DDBJ whole genome shotgun (WGS) entry which is preliminary data.</text>
</comment>
<accession>A0A7C9MWR2</accession>